<comment type="catalytic activity">
    <reaction evidence="7">
        <text>L-threonyl-[protein] + ATP = O-phospho-L-threonyl-[protein] + ADP + H(+)</text>
        <dbReference type="Rhea" id="RHEA:46608"/>
        <dbReference type="Rhea" id="RHEA-COMP:11060"/>
        <dbReference type="Rhea" id="RHEA-COMP:11605"/>
        <dbReference type="ChEBI" id="CHEBI:15378"/>
        <dbReference type="ChEBI" id="CHEBI:30013"/>
        <dbReference type="ChEBI" id="CHEBI:30616"/>
        <dbReference type="ChEBI" id="CHEBI:61977"/>
        <dbReference type="ChEBI" id="CHEBI:456216"/>
        <dbReference type="EC" id="2.7.11.1"/>
    </reaction>
</comment>
<dbReference type="Gene3D" id="1.10.510.10">
    <property type="entry name" value="Transferase(Phosphotransferase) domain 1"/>
    <property type="match status" value="1"/>
</dbReference>
<dbReference type="GO" id="GO:0004674">
    <property type="term" value="F:protein serine/threonine kinase activity"/>
    <property type="evidence" value="ECO:0007669"/>
    <property type="project" value="UniProtKB-KW"/>
</dbReference>
<sequence>MDQQIAAWSRYKKVKVLGAGATGQVYLVETSQSLSPSIPAGQYVIKRICIASSPEILKSAATEVKILEQLEAHDNLVRYYEHFFDDDGMINIVMEHCQGGDLETYLKDNAASGAFSPSEAVHFAFQLFAAVLHLHKHGVLHRDLKPANVLLSTAPSSADGVRRTMLKVSDFGISRVLERTASIAQTVVGTPFYMGPELCNGEAYTFAADMWSLGCILYELASGGQRCFGGATLLAVVRAVCEGVIPPIADPMRAKLFMPMITPLIQVDPSKRFSAEDCMRAFFLPDPEDSNIEDEFIDPDDADDLEAALG</sequence>
<dbReference type="InterPro" id="IPR017441">
    <property type="entry name" value="Protein_kinase_ATP_BS"/>
</dbReference>
<dbReference type="InterPro" id="IPR001245">
    <property type="entry name" value="Ser-Thr/Tyr_kinase_cat_dom"/>
</dbReference>
<dbReference type="PROSITE" id="PS50011">
    <property type="entry name" value="PROTEIN_KINASE_DOM"/>
    <property type="match status" value="1"/>
</dbReference>
<dbReference type="InterPro" id="IPR008271">
    <property type="entry name" value="Ser/Thr_kinase_AS"/>
</dbReference>
<feature type="domain" description="Protein kinase" evidence="11">
    <location>
        <begin position="11"/>
        <end position="284"/>
    </location>
</feature>
<evidence type="ECO:0000256" key="10">
    <source>
        <dbReference type="RuleBase" id="RU000304"/>
    </source>
</evidence>
<evidence type="ECO:0000256" key="2">
    <source>
        <dbReference type="ARBA" id="ARBA00022527"/>
    </source>
</evidence>
<dbReference type="InterPro" id="IPR000719">
    <property type="entry name" value="Prot_kinase_dom"/>
</dbReference>
<evidence type="ECO:0000256" key="6">
    <source>
        <dbReference type="ARBA" id="ARBA00022840"/>
    </source>
</evidence>
<evidence type="ECO:0000256" key="9">
    <source>
        <dbReference type="PROSITE-ProRule" id="PRU10141"/>
    </source>
</evidence>
<keyword evidence="6 9" id="KW-0067">ATP-binding</keyword>
<name>A0A0S4ISS4_BODSA</name>
<accession>A0A0S4ISS4</accession>
<dbReference type="InterPro" id="IPR051131">
    <property type="entry name" value="NEK_Ser/Thr_kinase_NIMA"/>
</dbReference>
<protein>
    <recommendedName>
        <fullName evidence="1">non-specific serine/threonine protein kinase</fullName>
        <ecNumber evidence="1">2.7.11.1</ecNumber>
    </recommendedName>
</protein>
<dbReference type="OMA" id="MINIVME"/>
<evidence type="ECO:0000256" key="4">
    <source>
        <dbReference type="ARBA" id="ARBA00022741"/>
    </source>
</evidence>
<dbReference type="PANTHER" id="PTHR44899:SF3">
    <property type="entry name" value="SERINE_THREONINE-PROTEIN KINASE NEK1"/>
    <property type="match status" value="1"/>
</dbReference>
<evidence type="ECO:0000256" key="1">
    <source>
        <dbReference type="ARBA" id="ARBA00012513"/>
    </source>
</evidence>
<keyword evidence="5 12" id="KW-0418">Kinase</keyword>
<reference evidence="13" key="1">
    <citation type="submission" date="2015-09" db="EMBL/GenBank/DDBJ databases">
        <authorList>
            <consortium name="Pathogen Informatics"/>
        </authorList>
    </citation>
    <scope>NUCLEOTIDE SEQUENCE [LARGE SCALE GENOMIC DNA]</scope>
    <source>
        <strain evidence="13">Lake Konstanz</strain>
    </source>
</reference>
<dbReference type="PROSITE" id="PS00108">
    <property type="entry name" value="PROTEIN_KINASE_ST"/>
    <property type="match status" value="1"/>
</dbReference>
<evidence type="ECO:0000256" key="8">
    <source>
        <dbReference type="ARBA" id="ARBA00048679"/>
    </source>
</evidence>
<dbReference type="Pfam" id="PF00069">
    <property type="entry name" value="Pkinase"/>
    <property type="match status" value="1"/>
</dbReference>
<dbReference type="VEuPathDB" id="TriTrypDB:BSAL_71820"/>
<evidence type="ECO:0000259" key="11">
    <source>
        <dbReference type="PROSITE" id="PS50011"/>
    </source>
</evidence>
<comment type="similarity">
    <text evidence="10">Belongs to the protein kinase superfamily.</text>
</comment>
<dbReference type="EC" id="2.7.11.1" evidence="1"/>
<dbReference type="PANTHER" id="PTHR44899">
    <property type="entry name" value="CAMK FAMILY PROTEIN KINASE"/>
    <property type="match status" value="1"/>
</dbReference>
<dbReference type="AlphaFoldDB" id="A0A0S4ISS4"/>
<dbReference type="PROSITE" id="PS00107">
    <property type="entry name" value="PROTEIN_KINASE_ATP"/>
    <property type="match status" value="1"/>
</dbReference>
<keyword evidence="2 10" id="KW-0723">Serine/threonine-protein kinase</keyword>
<organism evidence="12 13">
    <name type="scientific">Bodo saltans</name>
    <name type="common">Flagellated protozoan</name>
    <dbReference type="NCBI Taxonomy" id="75058"/>
    <lineage>
        <taxon>Eukaryota</taxon>
        <taxon>Discoba</taxon>
        <taxon>Euglenozoa</taxon>
        <taxon>Kinetoplastea</taxon>
        <taxon>Metakinetoplastina</taxon>
        <taxon>Eubodonida</taxon>
        <taxon>Bodonidae</taxon>
        <taxon>Bodo</taxon>
    </lineage>
</organism>
<dbReference type="PRINTS" id="PR00109">
    <property type="entry name" value="TYRKINASE"/>
</dbReference>
<keyword evidence="4 9" id="KW-0547">Nucleotide-binding</keyword>
<evidence type="ECO:0000313" key="12">
    <source>
        <dbReference type="EMBL" id="CUG06164.1"/>
    </source>
</evidence>
<evidence type="ECO:0000256" key="5">
    <source>
        <dbReference type="ARBA" id="ARBA00022777"/>
    </source>
</evidence>
<keyword evidence="13" id="KW-1185">Reference proteome</keyword>
<dbReference type="SMART" id="SM00220">
    <property type="entry name" value="S_TKc"/>
    <property type="match status" value="1"/>
</dbReference>
<evidence type="ECO:0000256" key="3">
    <source>
        <dbReference type="ARBA" id="ARBA00022679"/>
    </source>
</evidence>
<comment type="catalytic activity">
    <reaction evidence="8">
        <text>L-seryl-[protein] + ATP = O-phospho-L-seryl-[protein] + ADP + H(+)</text>
        <dbReference type="Rhea" id="RHEA:17989"/>
        <dbReference type="Rhea" id="RHEA-COMP:9863"/>
        <dbReference type="Rhea" id="RHEA-COMP:11604"/>
        <dbReference type="ChEBI" id="CHEBI:15378"/>
        <dbReference type="ChEBI" id="CHEBI:29999"/>
        <dbReference type="ChEBI" id="CHEBI:30616"/>
        <dbReference type="ChEBI" id="CHEBI:83421"/>
        <dbReference type="ChEBI" id="CHEBI:456216"/>
        <dbReference type="EC" id="2.7.11.1"/>
    </reaction>
</comment>
<dbReference type="Proteomes" id="UP000051952">
    <property type="component" value="Unassembled WGS sequence"/>
</dbReference>
<feature type="binding site" evidence="9">
    <location>
        <position position="46"/>
    </location>
    <ligand>
        <name>ATP</name>
        <dbReference type="ChEBI" id="CHEBI:30616"/>
    </ligand>
</feature>
<dbReference type="EMBL" id="CYKH01000567">
    <property type="protein sequence ID" value="CUG06164.1"/>
    <property type="molecule type" value="Genomic_DNA"/>
</dbReference>
<dbReference type="SUPFAM" id="SSF56112">
    <property type="entry name" value="Protein kinase-like (PK-like)"/>
    <property type="match status" value="1"/>
</dbReference>
<evidence type="ECO:0000313" key="13">
    <source>
        <dbReference type="Proteomes" id="UP000051952"/>
    </source>
</evidence>
<dbReference type="GO" id="GO:0005524">
    <property type="term" value="F:ATP binding"/>
    <property type="evidence" value="ECO:0007669"/>
    <property type="project" value="UniProtKB-UniRule"/>
</dbReference>
<evidence type="ECO:0000256" key="7">
    <source>
        <dbReference type="ARBA" id="ARBA00047899"/>
    </source>
</evidence>
<keyword evidence="3" id="KW-0808">Transferase</keyword>
<gene>
    <name evidence="12" type="ORF">BSAL_71820</name>
</gene>
<proteinExistence type="inferred from homology"/>
<dbReference type="OrthoDB" id="248923at2759"/>
<dbReference type="InterPro" id="IPR011009">
    <property type="entry name" value="Kinase-like_dom_sf"/>
</dbReference>